<dbReference type="Proteomes" id="UP000053105">
    <property type="component" value="Unassembled WGS sequence"/>
</dbReference>
<evidence type="ECO:0000313" key="1">
    <source>
        <dbReference type="EMBL" id="KOX70816.1"/>
    </source>
</evidence>
<sequence>MADWPEERDTSGLLDTLHTDFTRSERSKNLEGSITDWQPIAPVLIDRVKGPWGSVGRKRGCSLSQQHLLGYSTMIQQYMAILYMGDSNGTTL</sequence>
<name>A0A0M8ZVF4_9HYME</name>
<organism evidence="1 2">
    <name type="scientific">Melipona quadrifasciata</name>
    <dbReference type="NCBI Taxonomy" id="166423"/>
    <lineage>
        <taxon>Eukaryota</taxon>
        <taxon>Metazoa</taxon>
        <taxon>Ecdysozoa</taxon>
        <taxon>Arthropoda</taxon>
        <taxon>Hexapoda</taxon>
        <taxon>Insecta</taxon>
        <taxon>Pterygota</taxon>
        <taxon>Neoptera</taxon>
        <taxon>Endopterygota</taxon>
        <taxon>Hymenoptera</taxon>
        <taxon>Apocrita</taxon>
        <taxon>Aculeata</taxon>
        <taxon>Apoidea</taxon>
        <taxon>Anthophila</taxon>
        <taxon>Apidae</taxon>
        <taxon>Melipona</taxon>
    </lineage>
</organism>
<accession>A0A0M8ZVF4</accession>
<proteinExistence type="predicted"/>
<reference evidence="1 2" key="1">
    <citation type="submission" date="2015-07" db="EMBL/GenBank/DDBJ databases">
        <title>The genome of Melipona quadrifasciata.</title>
        <authorList>
            <person name="Pan H."/>
            <person name="Kapheim K."/>
        </authorList>
    </citation>
    <scope>NUCLEOTIDE SEQUENCE [LARGE SCALE GENOMIC DNA]</scope>
    <source>
        <strain evidence="1">0111107301</strain>
        <tissue evidence="1">Whole body</tissue>
    </source>
</reference>
<gene>
    <name evidence="1" type="ORF">WN51_02240</name>
</gene>
<keyword evidence="2" id="KW-1185">Reference proteome</keyword>
<protein>
    <submittedName>
        <fullName evidence="1">Uncharacterized protein</fullName>
    </submittedName>
</protein>
<evidence type="ECO:0000313" key="2">
    <source>
        <dbReference type="Proteomes" id="UP000053105"/>
    </source>
</evidence>
<dbReference type="EMBL" id="KQ435851">
    <property type="protein sequence ID" value="KOX70816.1"/>
    <property type="molecule type" value="Genomic_DNA"/>
</dbReference>
<dbReference type="AlphaFoldDB" id="A0A0M8ZVF4"/>